<keyword evidence="2" id="KW-0472">Membrane</keyword>
<evidence type="ECO:0000256" key="2">
    <source>
        <dbReference type="SAM" id="Phobius"/>
    </source>
</evidence>
<dbReference type="PATRIC" id="fig|1300347.3.peg.2513"/>
<accession>A0A1A9GLG7</accession>
<organism evidence="3 4">
    <name type="scientific">Nocardioides dokdonensis FR1436</name>
    <dbReference type="NCBI Taxonomy" id="1300347"/>
    <lineage>
        <taxon>Bacteria</taxon>
        <taxon>Bacillati</taxon>
        <taxon>Actinomycetota</taxon>
        <taxon>Actinomycetes</taxon>
        <taxon>Propionibacteriales</taxon>
        <taxon>Nocardioidaceae</taxon>
        <taxon>Nocardioides</taxon>
    </lineage>
</organism>
<evidence type="ECO:0000313" key="4">
    <source>
        <dbReference type="Proteomes" id="UP000077868"/>
    </source>
</evidence>
<evidence type="ECO:0000313" key="3">
    <source>
        <dbReference type="EMBL" id="ANH38936.1"/>
    </source>
</evidence>
<dbReference type="AlphaFoldDB" id="A0A1A9GLG7"/>
<proteinExistence type="predicted"/>
<evidence type="ECO:0000256" key="1">
    <source>
        <dbReference type="SAM" id="MobiDB-lite"/>
    </source>
</evidence>
<dbReference type="STRING" id="1300347.I601_2520"/>
<dbReference type="EMBL" id="CP015079">
    <property type="protein sequence ID" value="ANH38936.1"/>
    <property type="molecule type" value="Genomic_DNA"/>
</dbReference>
<feature type="region of interest" description="Disordered" evidence="1">
    <location>
        <begin position="43"/>
        <end position="63"/>
    </location>
</feature>
<gene>
    <name evidence="3" type="ORF">I601_2520</name>
</gene>
<dbReference type="Proteomes" id="UP000077868">
    <property type="component" value="Chromosome"/>
</dbReference>
<dbReference type="RefSeq" id="WP_068110151.1">
    <property type="nucleotide sequence ID" value="NZ_CP015079.1"/>
</dbReference>
<feature type="transmembrane region" description="Helical" evidence="2">
    <location>
        <begin position="6"/>
        <end position="24"/>
    </location>
</feature>
<protein>
    <submittedName>
        <fullName evidence="3">Uncharacterized protein</fullName>
    </submittedName>
</protein>
<feature type="compositionally biased region" description="Acidic residues" evidence="1">
    <location>
        <begin position="53"/>
        <end position="63"/>
    </location>
</feature>
<keyword evidence="2" id="KW-1133">Transmembrane helix</keyword>
<dbReference type="KEGG" id="ndk:I601_2520"/>
<keyword evidence="2" id="KW-0812">Transmembrane</keyword>
<name>A0A1A9GLG7_9ACTN</name>
<keyword evidence="4" id="KW-1185">Reference proteome</keyword>
<sequence>MLSIVVAMVVIVAVAALVLYYVAYPHREGSEGEGTWLGRALGRARGSMRTLGDPDDRDDPPAR</sequence>
<reference evidence="3 4" key="1">
    <citation type="submission" date="2016-03" db="EMBL/GenBank/DDBJ databases">
        <title>Complete genome sequence of a soil Actinobacterium, Nocardioides dokdonensis FR1436.</title>
        <authorList>
            <person name="Kwon S.-K."/>
            <person name="Kim K."/>
            <person name="Kim J.F."/>
        </authorList>
    </citation>
    <scope>NUCLEOTIDE SEQUENCE [LARGE SCALE GENOMIC DNA]</scope>
    <source>
        <strain evidence="3 4">FR1436</strain>
    </source>
</reference>